<dbReference type="InterPro" id="IPR038078">
    <property type="entry name" value="PhoU-like_sf"/>
</dbReference>
<comment type="function">
    <text evidence="7">Plays a role in the regulation of phosphate uptake.</text>
</comment>
<evidence type="ECO:0000256" key="2">
    <source>
        <dbReference type="ARBA" id="ARBA00008107"/>
    </source>
</evidence>
<protein>
    <recommendedName>
        <fullName evidence="7">Phosphate-specific transport system accessory protein PhoU</fullName>
    </recommendedName>
</protein>
<dbReference type="FunFam" id="1.20.58.220:FF:000004">
    <property type="entry name" value="Phosphate-specific transport system accessory protein PhoU"/>
    <property type="match status" value="1"/>
</dbReference>
<comment type="caution">
    <text evidence="9">The sequence shown here is derived from an EMBL/GenBank/DDBJ whole genome shotgun (WGS) entry which is preliminary data.</text>
</comment>
<evidence type="ECO:0000256" key="6">
    <source>
        <dbReference type="ARBA" id="ARBA00022592"/>
    </source>
</evidence>
<accession>A0A8J3QNL4</accession>
<dbReference type="PANTHER" id="PTHR42930:SF3">
    <property type="entry name" value="PHOSPHATE-SPECIFIC TRANSPORT SYSTEM ACCESSORY PROTEIN PHOU"/>
    <property type="match status" value="1"/>
</dbReference>
<keyword evidence="10" id="KW-1185">Reference proteome</keyword>
<sequence>MREEFRADLASVGQTLVAMAEGVRAAMREATAALLAADQTGAEEVVHGDAEINAYYRQVEDKVYDLLARQAPVASDLRLLISAIHVAADLERMGDLADHVAKTCLRRVPARAVPDELVPVVRDMAAVADRIAGKITEILETSDAQRAAELESDDDEMDELNKQLFGLLLGTAWRHGVEAAIDGALLGRWYERFADHAVNAGDQIVYLVTGEAPAA</sequence>
<dbReference type="InterPro" id="IPR026022">
    <property type="entry name" value="PhoU_dom"/>
</dbReference>
<evidence type="ECO:0000256" key="5">
    <source>
        <dbReference type="ARBA" id="ARBA00022490"/>
    </source>
</evidence>
<comment type="subunit">
    <text evidence="3 7">Homodimer.</text>
</comment>
<comment type="similarity">
    <text evidence="2 7">Belongs to the PhoU family.</text>
</comment>
<keyword evidence="6 7" id="KW-0592">Phosphate transport</keyword>
<dbReference type="GO" id="GO:0030643">
    <property type="term" value="P:intracellular phosphate ion homeostasis"/>
    <property type="evidence" value="ECO:0007669"/>
    <property type="project" value="InterPro"/>
</dbReference>
<dbReference type="NCBIfam" id="TIGR02135">
    <property type="entry name" value="phoU_full"/>
    <property type="match status" value="1"/>
</dbReference>
<proteinExistence type="inferred from homology"/>
<evidence type="ECO:0000256" key="7">
    <source>
        <dbReference type="PIRNR" id="PIRNR003107"/>
    </source>
</evidence>
<gene>
    <name evidence="9" type="primary">phoU</name>
    <name evidence="9" type="ORF">Raf01_04930</name>
</gene>
<evidence type="ECO:0000256" key="3">
    <source>
        <dbReference type="ARBA" id="ARBA00011738"/>
    </source>
</evidence>
<dbReference type="GO" id="GO:0006817">
    <property type="term" value="P:phosphate ion transport"/>
    <property type="evidence" value="ECO:0007669"/>
    <property type="project" value="UniProtKB-KW"/>
</dbReference>
<evidence type="ECO:0000259" key="8">
    <source>
        <dbReference type="Pfam" id="PF01895"/>
    </source>
</evidence>
<dbReference type="GO" id="GO:0005737">
    <property type="term" value="C:cytoplasm"/>
    <property type="evidence" value="ECO:0007669"/>
    <property type="project" value="UniProtKB-SubCell"/>
</dbReference>
<organism evidence="9 10">
    <name type="scientific">Rugosimonospora africana</name>
    <dbReference type="NCBI Taxonomy" id="556532"/>
    <lineage>
        <taxon>Bacteria</taxon>
        <taxon>Bacillati</taxon>
        <taxon>Actinomycetota</taxon>
        <taxon>Actinomycetes</taxon>
        <taxon>Micromonosporales</taxon>
        <taxon>Micromonosporaceae</taxon>
        <taxon>Rugosimonospora</taxon>
    </lineage>
</organism>
<dbReference type="AlphaFoldDB" id="A0A8J3QNL4"/>
<reference evidence="9" key="1">
    <citation type="submission" date="2021-01" db="EMBL/GenBank/DDBJ databases">
        <title>Whole genome shotgun sequence of Rugosimonospora africana NBRC 104875.</title>
        <authorList>
            <person name="Komaki H."/>
            <person name="Tamura T."/>
        </authorList>
    </citation>
    <scope>NUCLEOTIDE SEQUENCE</scope>
    <source>
        <strain evidence="9">NBRC 104875</strain>
    </source>
</reference>
<dbReference type="PIRSF" id="PIRSF003107">
    <property type="entry name" value="PhoU"/>
    <property type="match status" value="1"/>
</dbReference>
<feature type="domain" description="PhoU" evidence="8">
    <location>
        <begin position="121"/>
        <end position="202"/>
    </location>
</feature>
<name>A0A8J3QNL4_9ACTN</name>
<dbReference type="PANTHER" id="PTHR42930">
    <property type="entry name" value="PHOSPHATE-SPECIFIC TRANSPORT SYSTEM ACCESSORY PROTEIN PHOU"/>
    <property type="match status" value="1"/>
</dbReference>
<dbReference type="InterPro" id="IPR028366">
    <property type="entry name" value="PhoU"/>
</dbReference>
<evidence type="ECO:0000313" key="10">
    <source>
        <dbReference type="Proteomes" id="UP000642748"/>
    </source>
</evidence>
<dbReference type="Pfam" id="PF01895">
    <property type="entry name" value="PhoU"/>
    <property type="match status" value="2"/>
</dbReference>
<dbReference type="Proteomes" id="UP000642748">
    <property type="component" value="Unassembled WGS sequence"/>
</dbReference>
<keyword evidence="5 7" id="KW-0963">Cytoplasm</keyword>
<comment type="subcellular location">
    <subcellularLocation>
        <location evidence="1 7">Cytoplasm</location>
    </subcellularLocation>
</comment>
<evidence type="ECO:0000256" key="1">
    <source>
        <dbReference type="ARBA" id="ARBA00004496"/>
    </source>
</evidence>
<dbReference type="RefSeq" id="WP_203916028.1">
    <property type="nucleotide sequence ID" value="NZ_BONZ01000006.1"/>
</dbReference>
<dbReference type="Gene3D" id="1.20.58.220">
    <property type="entry name" value="Phosphate transport system protein phou homolog 2, domain 2"/>
    <property type="match status" value="1"/>
</dbReference>
<dbReference type="SUPFAM" id="SSF109755">
    <property type="entry name" value="PhoU-like"/>
    <property type="match status" value="1"/>
</dbReference>
<evidence type="ECO:0000313" key="9">
    <source>
        <dbReference type="EMBL" id="GIH12321.1"/>
    </source>
</evidence>
<dbReference type="EMBL" id="BONZ01000006">
    <property type="protein sequence ID" value="GIH12321.1"/>
    <property type="molecule type" value="Genomic_DNA"/>
</dbReference>
<feature type="domain" description="PhoU" evidence="8">
    <location>
        <begin position="18"/>
        <end position="102"/>
    </location>
</feature>
<evidence type="ECO:0000256" key="4">
    <source>
        <dbReference type="ARBA" id="ARBA00022448"/>
    </source>
</evidence>
<keyword evidence="4 7" id="KW-0813">Transport</keyword>
<dbReference type="GO" id="GO:0045936">
    <property type="term" value="P:negative regulation of phosphate metabolic process"/>
    <property type="evidence" value="ECO:0007669"/>
    <property type="project" value="InterPro"/>
</dbReference>